<name>A0A1G6BY56_9GAMM</name>
<keyword evidence="1" id="KW-1005">Bacterial flagellum biogenesis</keyword>
<proteinExistence type="predicted"/>
<dbReference type="EMBL" id="FMXN01000004">
    <property type="protein sequence ID" value="SDB25563.1"/>
    <property type="molecule type" value="Genomic_DNA"/>
</dbReference>
<reference evidence="4" key="1">
    <citation type="submission" date="2016-10" db="EMBL/GenBank/DDBJ databases">
        <authorList>
            <person name="Varghese N."/>
            <person name="Submissions S."/>
        </authorList>
    </citation>
    <scope>NUCLEOTIDE SEQUENCE [LARGE SCALE GENOMIC DNA]</scope>
    <source>
        <strain evidence="4">CGMCC 1.10824</strain>
    </source>
</reference>
<protein>
    <submittedName>
        <fullName evidence="3">Rod binding protein</fullName>
    </submittedName>
</protein>
<sequence>MSDIKTTMGMAMDGRSLQALKVQSQRDPNAAAGEAARQFEALFLQQMLTTMRAADGESTLFKSSAMDTYTAMLDQQLASEMAGRGIGLAEQLTQQLQQYTTPKNNE</sequence>
<evidence type="ECO:0000313" key="3">
    <source>
        <dbReference type="EMBL" id="SDB25563.1"/>
    </source>
</evidence>
<dbReference type="Proteomes" id="UP000199626">
    <property type="component" value="Unassembled WGS sequence"/>
</dbReference>
<evidence type="ECO:0000259" key="2">
    <source>
        <dbReference type="Pfam" id="PF10135"/>
    </source>
</evidence>
<accession>A0A1G6BY56</accession>
<dbReference type="Pfam" id="PF10135">
    <property type="entry name" value="Rod-binding"/>
    <property type="match status" value="1"/>
</dbReference>
<dbReference type="RefSeq" id="WP_092592376.1">
    <property type="nucleotide sequence ID" value="NZ_FMXN01000004.1"/>
</dbReference>
<dbReference type="InterPro" id="IPR019301">
    <property type="entry name" value="Flagellar_prot_FlgJ_N"/>
</dbReference>
<dbReference type="PRINTS" id="PR01002">
    <property type="entry name" value="FLGFLGJ"/>
</dbReference>
<evidence type="ECO:0000313" key="4">
    <source>
        <dbReference type="Proteomes" id="UP000199626"/>
    </source>
</evidence>
<dbReference type="STRING" id="1159017.SAMN02927930_00997"/>
<organism evidence="3 4">
    <name type="scientific">Pseudidiomarina indica</name>
    <dbReference type="NCBI Taxonomy" id="1159017"/>
    <lineage>
        <taxon>Bacteria</taxon>
        <taxon>Pseudomonadati</taxon>
        <taxon>Pseudomonadota</taxon>
        <taxon>Gammaproteobacteria</taxon>
        <taxon>Alteromonadales</taxon>
        <taxon>Idiomarinaceae</taxon>
        <taxon>Pseudidiomarina</taxon>
    </lineage>
</organism>
<feature type="domain" description="Flagellar protein FlgJ N-terminal" evidence="2">
    <location>
        <begin position="50"/>
        <end position="95"/>
    </location>
</feature>
<evidence type="ECO:0000256" key="1">
    <source>
        <dbReference type="ARBA" id="ARBA00022795"/>
    </source>
</evidence>
<gene>
    <name evidence="3" type="ORF">SAMN02927930_00997</name>
</gene>
<dbReference type="OrthoDB" id="289937at2"/>
<dbReference type="GO" id="GO:0044781">
    <property type="term" value="P:bacterial-type flagellum organization"/>
    <property type="evidence" value="ECO:0007669"/>
    <property type="project" value="UniProtKB-KW"/>
</dbReference>
<dbReference type="AlphaFoldDB" id="A0A1G6BY56"/>
<keyword evidence="4" id="KW-1185">Reference proteome</keyword>